<dbReference type="InterPro" id="IPR009915">
    <property type="entry name" value="NnrU_dom"/>
</dbReference>
<comment type="subcellular location">
    <subcellularLocation>
        <location evidence="1">Membrane</location>
        <topology evidence="1">Multi-pass membrane protein</topology>
    </subcellularLocation>
</comment>
<dbReference type="Proteomes" id="UP001501588">
    <property type="component" value="Unassembled WGS sequence"/>
</dbReference>
<name>A0ABN1FNT1_9PROT</name>
<gene>
    <name evidence="7" type="ORF">GCM10009416_35880</name>
</gene>
<evidence type="ECO:0000313" key="8">
    <source>
        <dbReference type="Proteomes" id="UP001501588"/>
    </source>
</evidence>
<comment type="caution">
    <text evidence="7">The sequence shown here is derived from an EMBL/GenBank/DDBJ whole genome shotgun (WGS) entry which is preliminary data.</text>
</comment>
<proteinExistence type="predicted"/>
<feature type="transmembrane region" description="Helical" evidence="5">
    <location>
        <begin position="75"/>
        <end position="95"/>
    </location>
</feature>
<keyword evidence="2 5" id="KW-0812">Transmembrane</keyword>
<keyword evidence="3 5" id="KW-1133">Transmembrane helix</keyword>
<accession>A0ABN1FNT1</accession>
<keyword evidence="8" id="KW-1185">Reference proteome</keyword>
<organism evidence="7 8">
    <name type="scientific">Craurococcus roseus</name>
    <dbReference type="NCBI Taxonomy" id="77585"/>
    <lineage>
        <taxon>Bacteria</taxon>
        <taxon>Pseudomonadati</taxon>
        <taxon>Pseudomonadota</taxon>
        <taxon>Alphaproteobacteria</taxon>
        <taxon>Acetobacterales</taxon>
        <taxon>Acetobacteraceae</taxon>
        <taxon>Craurococcus</taxon>
    </lineage>
</organism>
<keyword evidence="4 5" id="KW-0472">Membrane</keyword>
<dbReference type="EMBL" id="BAAAFZ010000058">
    <property type="protein sequence ID" value="GAA0594405.1"/>
    <property type="molecule type" value="Genomic_DNA"/>
</dbReference>
<evidence type="ECO:0000256" key="5">
    <source>
        <dbReference type="SAM" id="Phobius"/>
    </source>
</evidence>
<evidence type="ECO:0000259" key="6">
    <source>
        <dbReference type="Pfam" id="PF07298"/>
    </source>
</evidence>
<evidence type="ECO:0000256" key="1">
    <source>
        <dbReference type="ARBA" id="ARBA00004141"/>
    </source>
</evidence>
<feature type="domain" description="NnrU" evidence="6">
    <location>
        <begin position="7"/>
        <end position="224"/>
    </location>
</feature>
<feature type="transmembrane region" description="Helical" evidence="5">
    <location>
        <begin position="203"/>
        <end position="227"/>
    </location>
</feature>
<protein>
    <submittedName>
        <fullName evidence="7">NnrU family protein</fullName>
    </submittedName>
</protein>
<evidence type="ECO:0000256" key="2">
    <source>
        <dbReference type="ARBA" id="ARBA00022692"/>
    </source>
</evidence>
<evidence type="ECO:0000256" key="4">
    <source>
        <dbReference type="ARBA" id="ARBA00023136"/>
    </source>
</evidence>
<dbReference type="Gene3D" id="1.20.120.1630">
    <property type="match status" value="1"/>
</dbReference>
<feature type="transmembrane region" description="Helical" evidence="5">
    <location>
        <begin position="38"/>
        <end position="55"/>
    </location>
</feature>
<feature type="transmembrane region" description="Helical" evidence="5">
    <location>
        <begin position="6"/>
        <end position="26"/>
    </location>
</feature>
<sequence>MEGVGTLALAALVWVGVHVGIAGTAVRRAAVARLGENGFRIGFSVLSVAAIFFLVRSYGASGTTVLWTAPEWLRWLLALVMLAAFVLFAASVSAPNPTMAGGERALGGEARGVQRITRHPMLWSFALWAAVHMLGNGDTASLLFFGAFGVTALAGMPSIDAKVAAREPEAWSRFAARTSILPFGAIAAGRNRLDLAELGWKPWAIGLALWAVLLAFHRTLFGVPAVLPG</sequence>
<evidence type="ECO:0000313" key="7">
    <source>
        <dbReference type="EMBL" id="GAA0594405.1"/>
    </source>
</evidence>
<dbReference type="Pfam" id="PF07298">
    <property type="entry name" value="NnrU"/>
    <property type="match status" value="1"/>
</dbReference>
<evidence type="ECO:0000256" key="3">
    <source>
        <dbReference type="ARBA" id="ARBA00022989"/>
    </source>
</evidence>
<reference evidence="7 8" key="1">
    <citation type="journal article" date="2019" name="Int. J. Syst. Evol. Microbiol.">
        <title>The Global Catalogue of Microorganisms (GCM) 10K type strain sequencing project: providing services to taxonomists for standard genome sequencing and annotation.</title>
        <authorList>
            <consortium name="The Broad Institute Genomics Platform"/>
            <consortium name="The Broad Institute Genome Sequencing Center for Infectious Disease"/>
            <person name="Wu L."/>
            <person name="Ma J."/>
        </authorList>
    </citation>
    <scope>NUCLEOTIDE SEQUENCE [LARGE SCALE GENOMIC DNA]</scope>
    <source>
        <strain evidence="7 8">JCM 9933</strain>
    </source>
</reference>